<dbReference type="EMBL" id="CM042042">
    <property type="protein sequence ID" value="KAI3703959.1"/>
    <property type="molecule type" value="Genomic_DNA"/>
</dbReference>
<dbReference type="Proteomes" id="UP001056120">
    <property type="component" value="Linkage Group LG25"/>
</dbReference>
<protein>
    <submittedName>
        <fullName evidence="1">Uncharacterized protein</fullName>
    </submittedName>
</protein>
<comment type="caution">
    <text evidence="1">The sequence shown here is derived from an EMBL/GenBank/DDBJ whole genome shotgun (WGS) entry which is preliminary data.</text>
</comment>
<reference evidence="1 2" key="2">
    <citation type="journal article" date="2022" name="Mol. Ecol. Resour.">
        <title>The genomes of chicory, endive, great burdock and yacon provide insights into Asteraceae paleo-polyploidization history and plant inulin production.</title>
        <authorList>
            <person name="Fan W."/>
            <person name="Wang S."/>
            <person name="Wang H."/>
            <person name="Wang A."/>
            <person name="Jiang F."/>
            <person name="Liu H."/>
            <person name="Zhao H."/>
            <person name="Xu D."/>
            <person name="Zhang Y."/>
        </authorList>
    </citation>
    <scope>NUCLEOTIDE SEQUENCE [LARGE SCALE GENOMIC DNA]</scope>
    <source>
        <strain evidence="2">cv. Yunnan</strain>
        <tissue evidence="1">Leaves</tissue>
    </source>
</reference>
<sequence>MDSSCFFIPIFTFVCGNFTVFIITSLILGSSAFLFLTHLKHNQQVLEQEDEFDLVNSHQNESNRMSNVVSKECLNMGSVDSFSESEIIDPFSCSDGSISDEESLIEIELPGGHYVGYKEYRDEEEPKYCRRQKSPDSVLWWPEMNEEENMIEIDLSMGSIMCSRFEIKA</sequence>
<accession>A0ACB9A2T9</accession>
<organism evidence="1 2">
    <name type="scientific">Smallanthus sonchifolius</name>
    <dbReference type="NCBI Taxonomy" id="185202"/>
    <lineage>
        <taxon>Eukaryota</taxon>
        <taxon>Viridiplantae</taxon>
        <taxon>Streptophyta</taxon>
        <taxon>Embryophyta</taxon>
        <taxon>Tracheophyta</taxon>
        <taxon>Spermatophyta</taxon>
        <taxon>Magnoliopsida</taxon>
        <taxon>eudicotyledons</taxon>
        <taxon>Gunneridae</taxon>
        <taxon>Pentapetalae</taxon>
        <taxon>asterids</taxon>
        <taxon>campanulids</taxon>
        <taxon>Asterales</taxon>
        <taxon>Asteraceae</taxon>
        <taxon>Asteroideae</taxon>
        <taxon>Heliantheae alliance</taxon>
        <taxon>Millerieae</taxon>
        <taxon>Smallanthus</taxon>
    </lineage>
</organism>
<evidence type="ECO:0000313" key="1">
    <source>
        <dbReference type="EMBL" id="KAI3703959.1"/>
    </source>
</evidence>
<reference evidence="2" key="1">
    <citation type="journal article" date="2022" name="Mol. Ecol. Resour.">
        <title>The genomes of chicory, endive, great burdock and yacon provide insights into Asteraceae palaeo-polyploidization history and plant inulin production.</title>
        <authorList>
            <person name="Fan W."/>
            <person name="Wang S."/>
            <person name="Wang H."/>
            <person name="Wang A."/>
            <person name="Jiang F."/>
            <person name="Liu H."/>
            <person name="Zhao H."/>
            <person name="Xu D."/>
            <person name="Zhang Y."/>
        </authorList>
    </citation>
    <scope>NUCLEOTIDE SEQUENCE [LARGE SCALE GENOMIC DNA]</scope>
    <source>
        <strain evidence="2">cv. Yunnan</strain>
    </source>
</reference>
<gene>
    <name evidence="1" type="ORF">L1987_74158</name>
</gene>
<evidence type="ECO:0000313" key="2">
    <source>
        <dbReference type="Proteomes" id="UP001056120"/>
    </source>
</evidence>
<keyword evidence="2" id="KW-1185">Reference proteome</keyword>
<name>A0ACB9A2T9_9ASTR</name>
<proteinExistence type="predicted"/>